<organism evidence="5 6">
    <name type="scientific">Cicer arietinum</name>
    <name type="common">Chickpea</name>
    <name type="synonym">Garbanzo</name>
    <dbReference type="NCBI Taxonomy" id="3827"/>
    <lineage>
        <taxon>Eukaryota</taxon>
        <taxon>Viridiplantae</taxon>
        <taxon>Streptophyta</taxon>
        <taxon>Embryophyta</taxon>
        <taxon>Tracheophyta</taxon>
        <taxon>Spermatophyta</taxon>
        <taxon>Magnoliopsida</taxon>
        <taxon>eudicotyledons</taxon>
        <taxon>Gunneridae</taxon>
        <taxon>Pentapetalae</taxon>
        <taxon>rosids</taxon>
        <taxon>fabids</taxon>
        <taxon>Fabales</taxon>
        <taxon>Fabaceae</taxon>
        <taxon>Papilionoideae</taxon>
        <taxon>50 kb inversion clade</taxon>
        <taxon>NPAAA clade</taxon>
        <taxon>Hologalegina</taxon>
        <taxon>IRL clade</taxon>
        <taxon>Cicereae</taxon>
        <taxon>Cicer</taxon>
    </lineage>
</organism>
<evidence type="ECO:0000256" key="3">
    <source>
        <dbReference type="ARBA" id="ARBA00031900"/>
    </source>
</evidence>
<dbReference type="RefSeq" id="XP_027190540.1">
    <property type="nucleotide sequence ID" value="XM_027334739.1"/>
</dbReference>
<dbReference type="InterPro" id="IPR002320">
    <property type="entry name" value="Thr-tRNA-ligase_IIa"/>
</dbReference>
<evidence type="ECO:0000313" key="5">
    <source>
        <dbReference type="Proteomes" id="UP000087171"/>
    </source>
</evidence>
<proteinExistence type="inferred from homology"/>
<evidence type="ECO:0000259" key="4">
    <source>
        <dbReference type="Pfam" id="PF00587"/>
    </source>
</evidence>
<dbReference type="GO" id="GO:0009507">
    <property type="term" value="C:chloroplast"/>
    <property type="evidence" value="ECO:0007669"/>
    <property type="project" value="TreeGrafter"/>
</dbReference>
<dbReference type="STRING" id="3827.A0A3Q7YFI3"/>
<reference evidence="6" key="2">
    <citation type="submission" date="2025-08" db="UniProtKB">
        <authorList>
            <consortium name="RefSeq"/>
        </authorList>
    </citation>
    <scope>IDENTIFICATION</scope>
    <source>
        <tissue evidence="6">Etiolated seedlings</tissue>
    </source>
</reference>
<dbReference type="PANTHER" id="PTHR11451">
    <property type="entry name" value="THREONINE-TRNA LIGASE"/>
    <property type="match status" value="1"/>
</dbReference>
<reference evidence="5" key="1">
    <citation type="journal article" date="2013" name="Nat. Biotechnol.">
        <title>Draft genome sequence of chickpea (Cicer arietinum) provides a resource for trait improvement.</title>
        <authorList>
            <person name="Varshney R.K."/>
            <person name="Song C."/>
            <person name="Saxena R.K."/>
            <person name="Azam S."/>
            <person name="Yu S."/>
            <person name="Sharpe A.G."/>
            <person name="Cannon S."/>
            <person name="Baek J."/>
            <person name="Rosen B.D."/>
            <person name="Tar'an B."/>
            <person name="Millan T."/>
            <person name="Zhang X."/>
            <person name="Ramsay L.D."/>
            <person name="Iwata A."/>
            <person name="Wang Y."/>
            <person name="Nelson W."/>
            <person name="Farmer A.D."/>
            <person name="Gaur P.M."/>
            <person name="Soderlund C."/>
            <person name="Penmetsa R.V."/>
            <person name="Xu C."/>
            <person name="Bharti A.K."/>
            <person name="He W."/>
            <person name="Winter P."/>
            <person name="Zhao S."/>
            <person name="Hane J.K."/>
            <person name="Carrasquilla-Garcia N."/>
            <person name="Condie J.A."/>
            <person name="Upadhyaya H.D."/>
            <person name="Luo M.C."/>
            <person name="Thudi M."/>
            <person name="Gowda C.L."/>
            <person name="Singh N.P."/>
            <person name="Lichtenzveig J."/>
            <person name="Gali K.K."/>
            <person name="Rubio J."/>
            <person name="Nadarajan N."/>
            <person name="Dolezel J."/>
            <person name="Bansal K.C."/>
            <person name="Xu X."/>
            <person name="Edwards D."/>
            <person name="Zhang G."/>
            <person name="Kahl G."/>
            <person name="Gil J."/>
            <person name="Singh K.B."/>
            <person name="Datta S.K."/>
            <person name="Jackson S.A."/>
            <person name="Wang J."/>
            <person name="Cook D.R."/>
        </authorList>
    </citation>
    <scope>NUCLEOTIDE SEQUENCE [LARGE SCALE GENOMIC DNA]</scope>
    <source>
        <strain evidence="5">cv. CDC Frontier</strain>
    </source>
</reference>
<dbReference type="Gene3D" id="3.30.930.10">
    <property type="entry name" value="Bira Bifunctional Protein, Domain 2"/>
    <property type="match status" value="1"/>
</dbReference>
<evidence type="ECO:0000313" key="6">
    <source>
        <dbReference type="RefSeq" id="XP_027190540.1"/>
    </source>
</evidence>
<dbReference type="OrthoDB" id="5423599at2759"/>
<dbReference type="AlphaFoldDB" id="A0A3Q7YFI3"/>
<evidence type="ECO:0000256" key="2">
    <source>
        <dbReference type="ARBA" id="ARBA00022917"/>
    </source>
</evidence>
<dbReference type="InterPro" id="IPR045864">
    <property type="entry name" value="aa-tRNA-synth_II/BPL/LPL"/>
</dbReference>
<dbReference type="GO" id="GO:0005524">
    <property type="term" value="F:ATP binding"/>
    <property type="evidence" value="ECO:0007669"/>
    <property type="project" value="InterPro"/>
</dbReference>
<evidence type="ECO:0000256" key="1">
    <source>
        <dbReference type="ARBA" id="ARBA00008226"/>
    </source>
</evidence>
<dbReference type="SUPFAM" id="SSF55681">
    <property type="entry name" value="Class II aaRS and biotin synthetases"/>
    <property type="match status" value="1"/>
</dbReference>
<dbReference type="PRINTS" id="PR01047">
    <property type="entry name" value="TRNASYNTHTHR"/>
</dbReference>
<feature type="domain" description="Aminoacyl-tRNA synthetase class II (G/ P/ S/T)" evidence="4">
    <location>
        <begin position="19"/>
        <end position="100"/>
    </location>
</feature>
<dbReference type="InterPro" id="IPR002314">
    <property type="entry name" value="aa-tRNA-synt_IIb"/>
</dbReference>
<dbReference type="GO" id="GO:0005739">
    <property type="term" value="C:mitochondrion"/>
    <property type="evidence" value="ECO:0007669"/>
    <property type="project" value="TreeGrafter"/>
</dbReference>
<dbReference type="GO" id="GO:0004829">
    <property type="term" value="F:threonine-tRNA ligase activity"/>
    <property type="evidence" value="ECO:0007669"/>
    <property type="project" value="InterPro"/>
</dbReference>
<keyword evidence="5" id="KW-1185">Reference proteome</keyword>
<dbReference type="Proteomes" id="UP000087171">
    <property type="component" value="Chromosome Ca5"/>
</dbReference>
<dbReference type="PANTHER" id="PTHR11451:SF46">
    <property type="entry name" value="THREONINE--TRNA LIGASE"/>
    <property type="match status" value="1"/>
</dbReference>
<name>A0A3Q7YFI3_CICAR</name>
<keyword evidence="2" id="KW-0648">Protein biosynthesis</keyword>
<dbReference type="GO" id="GO:0006435">
    <property type="term" value="P:threonyl-tRNA aminoacylation"/>
    <property type="evidence" value="ECO:0007669"/>
    <property type="project" value="InterPro"/>
</dbReference>
<accession>A0A3Q7YFI3</accession>
<sequence>MDLWMQSGHAKRHKEDMFFLEHRIRSYRELPLRFADFGVLHQNEAIASLHGLTHTRRFQQDDAHIFCRKSQIKDEVIKALNFMDYVYQIFGFTYEVKLSTVCFYSLLFSMSITWKY</sequence>
<dbReference type="Pfam" id="PF00587">
    <property type="entry name" value="tRNA-synt_2b"/>
    <property type="match status" value="1"/>
</dbReference>
<gene>
    <name evidence="6" type="primary">LOC113786699</name>
</gene>
<comment type="similarity">
    <text evidence="1">Belongs to the class-II aminoacyl-tRNA synthetase family.</text>
</comment>
<protein>
    <recommendedName>
        <fullName evidence="3">Threonyl-tRNA synthetase</fullName>
    </recommendedName>
</protein>